<dbReference type="Gene3D" id="3.40.50.1820">
    <property type="entry name" value="alpha/beta hydrolase"/>
    <property type="match status" value="1"/>
</dbReference>
<keyword evidence="1 3" id="KW-0378">Hydrolase</keyword>
<sequence>MGKIDGWQFNDAALDDDVRKIQMAAQTRLAQTPLWTPESARGIREARARGGGLYLPVYHSPRARMIEIPGPGGVVLLRVIAPANPRGIYLHMHGGGWFMGGADLQDPRLEIIAERAQLACVSVDYRLTPEHPYPAAPDDCEAAALWILANAEAEFGTEIVTIGGESSGAHLALVTLLRLRDKHAIVLAGANLIFGFFDLTLTPSARMFGDDRIAPRTTDLRSYVRAFAPKGELTAPDISPLYADLKNLCPALFTVGTQDPLLDDSLFMYMRWLSSGNDGELAVYAGGIHNFIAFPSRIAQEAEDRAIAFLKHVSCQ</sequence>
<dbReference type="InterPro" id="IPR029058">
    <property type="entry name" value="AB_hydrolase_fold"/>
</dbReference>
<dbReference type="GO" id="GO:0016787">
    <property type="term" value="F:hydrolase activity"/>
    <property type="evidence" value="ECO:0007669"/>
    <property type="project" value="UniProtKB-KW"/>
</dbReference>
<accession>A0ABW3C455</accession>
<dbReference type="Proteomes" id="UP001597124">
    <property type="component" value="Unassembled WGS sequence"/>
</dbReference>
<dbReference type="InterPro" id="IPR013094">
    <property type="entry name" value="AB_hydrolase_3"/>
</dbReference>
<dbReference type="InterPro" id="IPR050300">
    <property type="entry name" value="GDXG_lipolytic_enzyme"/>
</dbReference>
<name>A0ABW3C455_SPHXN</name>
<gene>
    <name evidence="3" type="ORF">ACFQ00_11705</name>
</gene>
<dbReference type="Pfam" id="PF07859">
    <property type="entry name" value="Abhydrolase_3"/>
    <property type="match status" value="1"/>
</dbReference>
<dbReference type="PANTHER" id="PTHR48081:SF8">
    <property type="entry name" value="ALPHA_BETA HYDROLASE FOLD-3 DOMAIN-CONTAINING PROTEIN-RELATED"/>
    <property type="match status" value="1"/>
</dbReference>
<feature type="domain" description="Alpha/beta hydrolase fold-3" evidence="2">
    <location>
        <begin position="90"/>
        <end position="292"/>
    </location>
</feature>
<evidence type="ECO:0000313" key="4">
    <source>
        <dbReference type="Proteomes" id="UP001597124"/>
    </source>
</evidence>
<reference evidence="4" key="1">
    <citation type="journal article" date="2019" name="Int. J. Syst. Evol. Microbiol.">
        <title>The Global Catalogue of Microorganisms (GCM) 10K type strain sequencing project: providing services to taxonomists for standard genome sequencing and annotation.</title>
        <authorList>
            <consortium name="The Broad Institute Genomics Platform"/>
            <consortium name="The Broad Institute Genome Sequencing Center for Infectious Disease"/>
            <person name="Wu L."/>
            <person name="Ma J."/>
        </authorList>
    </citation>
    <scope>NUCLEOTIDE SEQUENCE [LARGE SCALE GENOMIC DNA]</scope>
    <source>
        <strain evidence="4">CCUG 52537</strain>
    </source>
</reference>
<protein>
    <submittedName>
        <fullName evidence="3">Alpha/beta hydrolase</fullName>
    </submittedName>
</protein>
<keyword evidence="4" id="KW-1185">Reference proteome</keyword>
<proteinExistence type="predicted"/>
<dbReference type="RefSeq" id="WP_381490745.1">
    <property type="nucleotide sequence ID" value="NZ_JBHTIK010000005.1"/>
</dbReference>
<dbReference type="SUPFAM" id="SSF53474">
    <property type="entry name" value="alpha/beta-Hydrolases"/>
    <property type="match status" value="1"/>
</dbReference>
<evidence type="ECO:0000259" key="2">
    <source>
        <dbReference type="Pfam" id="PF07859"/>
    </source>
</evidence>
<comment type="caution">
    <text evidence="3">The sequence shown here is derived from an EMBL/GenBank/DDBJ whole genome shotgun (WGS) entry which is preliminary data.</text>
</comment>
<evidence type="ECO:0000313" key="3">
    <source>
        <dbReference type="EMBL" id="MFD0848993.1"/>
    </source>
</evidence>
<organism evidence="3 4">
    <name type="scientific">Sphingosinicella xenopeptidilytica</name>
    <dbReference type="NCBI Taxonomy" id="364098"/>
    <lineage>
        <taxon>Bacteria</taxon>
        <taxon>Pseudomonadati</taxon>
        <taxon>Pseudomonadota</taxon>
        <taxon>Alphaproteobacteria</taxon>
        <taxon>Sphingomonadales</taxon>
        <taxon>Sphingosinicellaceae</taxon>
        <taxon>Sphingosinicella</taxon>
    </lineage>
</organism>
<dbReference type="PANTHER" id="PTHR48081">
    <property type="entry name" value="AB HYDROLASE SUPERFAMILY PROTEIN C4A8.06C"/>
    <property type="match status" value="1"/>
</dbReference>
<dbReference type="EMBL" id="JBHTIK010000005">
    <property type="protein sequence ID" value="MFD0848993.1"/>
    <property type="molecule type" value="Genomic_DNA"/>
</dbReference>
<evidence type="ECO:0000256" key="1">
    <source>
        <dbReference type="ARBA" id="ARBA00022801"/>
    </source>
</evidence>